<dbReference type="OrthoDB" id="8457063at2"/>
<organism evidence="1 2">
    <name type="scientific">Pontibaca methylaminivorans</name>
    <dbReference type="NCBI Taxonomy" id="515897"/>
    <lineage>
        <taxon>Bacteria</taxon>
        <taxon>Pseudomonadati</taxon>
        <taxon>Pseudomonadota</taxon>
        <taxon>Alphaproteobacteria</taxon>
        <taxon>Rhodobacterales</taxon>
        <taxon>Roseobacteraceae</taxon>
        <taxon>Pontibaca</taxon>
    </lineage>
</organism>
<evidence type="ECO:0008006" key="3">
    <source>
        <dbReference type="Google" id="ProtNLM"/>
    </source>
</evidence>
<dbReference type="RefSeq" id="WP_076649654.1">
    <property type="nucleotide sequence ID" value="NZ_FTPS01000001.1"/>
</dbReference>
<dbReference type="AlphaFoldDB" id="A0A1R3WZG1"/>
<dbReference type="NCBIfam" id="NF047331">
    <property type="entry name" value="phage_HTJ"/>
    <property type="match status" value="1"/>
</dbReference>
<protein>
    <recommendedName>
        <fullName evidence="3">GpW protein</fullName>
    </recommendedName>
</protein>
<evidence type="ECO:0000313" key="1">
    <source>
        <dbReference type="EMBL" id="SIT83531.1"/>
    </source>
</evidence>
<gene>
    <name evidence="1" type="ORF">SAMN05421849_1925</name>
</gene>
<name>A0A1R3WZG1_9RHOB</name>
<reference evidence="1 2" key="1">
    <citation type="submission" date="2017-01" db="EMBL/GenBank/DDBJ databases">
        <authorList>
            <person name="Mah S.A."/>
            <person name="Swanson W.J."/>
            <person name="Moy G.W."/>
            <person name="Vacquier V.D."/>
        </authorList>
    </citation>
    <scope>NUCLEOTIDE SEQUENCE [LARGE SCALE GENOMIC DNA]</scope>
    <source>
        <strain evidence="1 2">DSM 21219</strain>
    </source>
</reference>
<dbReference type="EMBL" id="FTPS01000001">
    <property type="protein sequence ID" value="SIT83531.1"/>
    <property type="molecule type" value="Genomic_DNA"/>
</dbReference>
<sequence length="71" mass="7917">MALGTEDMVELRDELIRARARGVRVTMYEGRRVEYANDAEMAAAIADLERRIRSASTPRPATVMFSSSKGL</sequence>
<evidence type="ECO:0000313" key="2">
    <source>
        <dbReference type="Proteomes" id="UP000192455"/>
    </source>
</evidence>
<dbReference type="Proteomes" id="UP000192455">
    <property type="component" value="Unassembled WGS sequence"/>
</dbReference>
<keyword evidence="2" id="KW-1185">Reference proteome</keyword>
<proteinExistence type="predicted"/>
<dbReference type="STRING" id="515897.SAMN05421849_1925"/>
<accession>A0A1R3WZG1</accession>